<feature type="domain" description="C-type lectin" evidence="1">
    <location>
        <begin position="34"/>
        <end position="109"/>
    </location>
</feature>
<proteinExistence type="predicted"/>
<dbReference type="Gene3D" id="3.10.100.10">
    <property type="entry name" value="Mannose-Binding Protein A, subunit A"/>
    <property type="match status" value="1"/>
</dbReference>
<keyword evidence="3" id="KW-1185">Reference proteome</keyword>
<dbReference type="Pfam" id="PF00059">
    <property type="entry name" value="Lectin_C"/>
    <property type="match status" value="1"/>
</dbReference>
<organism evidence="2 3">
    <name type="scientific">Tegillarca granosa</name>
    <name type="common">Malaysian cockle</name>
    <name type="synonym">Anadara granosa</name>
    <dbReference type="NCBI Taxonomy" id="220873"/>
    <lineage>
        <taxon>Eukaryota</taxon>
        <taxon>Metazoa</taxon>
        <taxon>Spiralia</taxon>
        <taxon>Lophotrochozoa</taxon>
        <taxon>Mollusca</taxon>
        <taxon>Bivalvia</taxon>
        <taxon>Autobranchia</taxon>
        <taxon>Pteriomorphia</taxon>
        <taxon>Arcoida</taxon>
        <taxon>Arcoidea</taxon>
        <taxon>Arcidae</taxon>
        <taxon>Tegillarca</taxon>
    </lineage>
</organism>
<dbReference type="InterPro" id="IPR016186">
    <property type="entry name" value="C-type_lectin-like/link_sf"/>
</dbReference>
<accession>A0ABQ9FV97</accession>
<dbReference type="Proteomes" id="UP001217089">
    <property type="component" value="Unassembled WGS sequence"/>
</dbReference>
<dbReference type="InterPro" id="IPR016187">
    <property type="entry name" value="CTDL_fold"/>
</dbReference>
<comment type="caution">
    <text evidence="2">The sequence shown here is derived from an EMBL/GenBank/DDBJ whole genome shotgun (WGS) entry which is preliminary data.</text>
</comment>
<gene>
    <name evidence="2" type="ORF">KUTeg_001281</name>
</gene>
<sequence length="109" mass="12916">MLGHRGPQNIKIELSSEVYRCPAHLPRTPYLKTYRDQCYYFVNQERYWSDARDDCHHRGGGHHVIIKDQDTQNFVMTSLQHLNWNKNGLWIGAHDLDAEGDWKWVTGMF</sequence>
<protein>
    <recommendedName>
        <fullName evidence="1">C-type lectin domain-containing protein</fullName>
    </recommendedName>
</protein>
<dbReference type="InterPro" id="IPR050111">
    <property type="entry name" value="C-type_lectin/snaclec_domain"/>
</dbReference>
<evidence type="ECO:0000313" key="3">
    <source>
        <dbReference type="Proteomes" id="UP001217089"/>
    </source>
</evidence>
<dbReference type="PANTHER" id="PTHR22803">
    <property type="entry name" value="MANNOSE, PHOSPHOLIPASE, LECTIN RECEPTOR RELATED"/>
    <property type="match status" value="1"/>
</dbReference>
<dbReference type="InterPro" id="IPR001304">
    <property type="entry name" value="C-type_lectin-like"/>
</dbReference>
<dbReference type="EMBL" id="JARBDR010000135">
    <property type="protein sequence ID" value="KAJ8321156.1"/>
    <property type="molecule type" value="Genomic_DNA"/>
</dbReference>
<name>A0ABQ9FV97_TEGGR</name>
<dbReference type="PROSITE" id="PS50041">
    <property type="entry name" value="C_TYPE_LECTIN_2"/>
    <property type="match status" value="1"/>
</dbReference>
<dbReference type="SUPFAM" id="SSF56436">
    <property type="entry name" value="C-type lectin-like"/>
    <property type="match status" value="1"/>
</dbReference>
<evidence type="ECO:0000313" key="2">
    <source>
        <dbReference type="EMBL" id="KAJ8321156.1"/>
    </source>
</evidence>
<evidence type="ECO:0000259" key="1">
    <source>
        <dbReference type="PROSITE" id="PS50041"/>
    </source>
</evidence>
<reference evidence="2 3" key="1">
    <citation type="submission" date="2022-12" db="EMBL/GenBank/DDBJ databases">
        <title>Chromosome-level genome of Tegillarca granosa.</title>
        <authorList>
            <person name="Kim J."/>
        </authorList>
    </citation>
    <scope>NUCLEOTIDE SEQUENCE [LARGE SCALE GENOMIC DNA]</scope>
    <source>
        <strain evidence="2">Teg-2019</strain>
        <tissue evidence="2">Adductor muscle</tissue>
    </source>
</reference>